<dbReference type="PROSITE" id="PS50850">
    <property type="entry name" value="MFS"/>
    <property type="match status" value="1"/>
</dbReference>
<dbReference type="PANTHER" id="PTHR23528">
    <property type="match status" value="1"/>
</dbReference>
<evidence type="ECO:0000256" key="3">
    <source>
        <dbReference type="ARBA" id="ARBA00022989"/>
    </source>
</evidence>
<proteinExistence type="predicted"/>
<keyword evidence="2 5" id="KW-0812">Transmembrane</keyword>
<feature type="transmembrane region" description="Helical" evidence="5">
    <location>
        <begin position="471"/>
        <end position="494"/>
    </location>
</feature>
<organism evidence="7 8">
    <name type="scientific">Dictyobacter vulcani</name>
    <dbReference type="NCBI Taxonomy" id="2607529"/>
    <lineage>
        <taxon>Bacteria</taxon>
        <taxon>Bacillati</taxon>
        <taxon>Chloroflexota</taxon>
        <taxon>Ktedonobacteria</taxon>
        <taxon>Ktedonobacterales</taxon>
        <taxon>Dictyobacteraceae</taxon>
        <taxon>Dictyobacter</taxon>
    </lineage>
</organism>
<dbReference type="Proteomes" id="UP000326912">
    <property type="component" value="Unassembled WGS sequence"/>
</dbReference>
<keyword evidence="4 5" id="KW-0472">Membrane</keyword>
<comment type="subcellular location">
    <subcellularLocation>
        <location evidence="1">Cell membrane</location>
        <topology evidence="1">Multi-pass membrane protein</topology>
    </subcellularLocation>
</comment>
<evidence type="ECO:0000256" key="5">
    <source>
        <dbReference type="SAM" id="Phobius"/>
    </source>
</evidence>
<evidence type="ECO:0000259" key="6">
    <source>
        <dbReference type="PROSITE" id="PS50850"/>
    </source>
</evidence>
<feature type="transmembrane region" description="Helical" evidence="5">
    <location>
        <begin position="312"/>
        <end position="331"/>
    </location>
</feature>
<dbReference type="AlphaFoldDB" id="A0A5J4L0E4"/>
<gene>
    <name evidence="7" type="ORF">KDW_64030</name>
</gene>
<keyword evidence="3 5" id="KW-1133">Transmembrane helix</keyword>
<reference evidence="7 8" key="1">
    <citation type="submission" date="2019-10" db="EMBL/GenBank/DDBJ databases">
        <title>Dictyobacter vulcani sp. nov., within the class Ktedonobacteria, isolated from soil of volcanic Mt. Zao.</title>
        <authorList>
            <person name="Zheng Y."/>
            <person name="Wang C.M."/>
            <person name="Sakai Y."/>
            <person name="Abe K."/>
            <person name="Yokota A."/>
            <person name="Yabe S."/>
        </authorList>
    </citation>
    <scope>NUCLEOTIDE SEQUENCE [LARGE SCALE GENOMIC DNA]</scope>
    <source>
        <strain evidence="7 8">W12</strain>
    </source>
</reference>
<dbReference type="Pfam" id="PF13347">
    <property type="entry name" value="MFS_2"/>
    <property type="match status" value="1"/>
</dbReference>
<dbReference type="InterPro" id="IPR011701">
    <property type="entry name" value="MFS"/>
</dbReference>
<feature type="transmembrane region" description="Helical" evidence="5">
    <location>
        <begin position="167"/>
        <end position="187"/>
    </location>
</feature>
<feature type="transmembrane region" description="Helical" evidence="5">
    <location>
        <begin position="242"/>
        <end position="266"/>
    </location>
</feature>
<accession>A0A5J4L0E4</accession>
<sequence length="499" mass="54631">METIKQDVASDDTTLEPTGELPRLSWTRIVAISIFALALNFQWAALGTIVLPSQIVKMVGDMDKGTALAFVLIPGAFVSLFANPLFGWLSDRTQGRLAAWGRRRPYIFLGTLGSVASLIWMATSHSILSLALAYATTQFVNNAAQSPFHALLPDIVPAQQRGLTSGVIGIFVIIGNIGGVLLAGHFIDASLPIGLYTRGLWLTYGFIIAILVIFMVITLFSVQEKSVAVRRQSRQEPRPLSYWLRLPATRTIAGVLVAACLLWGGINLWNEWRPNGIIINSNLEQVVIEVIITLGILRLFDFRPRRDPDFAWVLATRLIMMLGINIIQSFLQYYMRDVVKVAHPEQATTNFLIVVSLTSLVSAFAAGWFSDHFGRKRLVYIAGGLMTVVGCVFVVTHQLPLLLAAGAIFGLGYGAYQSVDWALVADTLPSKSNYARDMGVWNVALSLAQIVAPVIGGPLVDSFTHAGQPVLGYQVLFSVSIIFCLLGTITVRFIRGVKR</sequence>
<feature type="transmembrane region" description="Helical" evidence="5">
    <location>
        <begin position="106"/>
        <end position="135"/>
    </location>
</feature>
<feature type="domain" description="Major facilitator superfamily (MFS) profile" evidence="6">
    <location>
        <begin position="28"/>
        <end position="499"/>
    </location>
</feature>
<evidence type="ECO:0000256" key="4">
    <source>
        <dbReference type="ARBA" id="ARBA00023136"/>
    </source>
</evidence>
<dbReference type="PROSITE" id="PS00216">
    <property type="entry name" value="SUGAR_TRANSPORT_1"/>
    <property type="match status" value="1"/>
</dbReference>
<feature type="transmembrane region" description="Helical" evidence="5">
    <location>
        <begin position="29"/>
        <end position="53"/>
    </location>
</feature>
<dbReference type="RefSeq" id="WP_151759790.1">
    <property type="nucleotide sequence ID" value="NZ_BKZW01000007.1"/>
</dbReference>
<dbReference type="PANTHER" id="PTHR23528:SF1">
    <property type="entry name" value="MAJOR FACILITATOR SUPERFAMILY (MFS) PROFILE DOMAIN-CONTAINING PROTEIN"/>
    <property type="match status" value="1"/>
</dbReference>
<feature type="transmembrane region" description="Helical" evidence="5">
    <location>
        <begin position="199"/>
        <end position="222"/>
    </location>
</feature>
<comment type="caution">
    <text evidence="7">The sequence shown here is derived from an EMBL/GenBank/DDBJ whole genome shotgun (WGS) entry which is preliminary data.</text>
</comment>
<evidence type="ECO:0000313" key="8">
    <source>
        <dbReference type="Proteomes" id="UP000326912"/>
    </source>
</evidence>
<feature type="transmembrane region" description="Helical" evidence="5">
    <location>
        <begin position="351"/>
        <end position="369"/>
    </location>
</feature>
<dbReference type="InterPro" id="IPR036259">
    <property type="entry name" value="MFS_trans_sf"/>
</dbReference>
<name>A0A5J4L0E4_9CHLR</name>
<evidence type="ECO:0000313" key="7">
    <source>
        <dbReference type="EMBL" id="GER92241.1"/>
    </source>
</evidence>
<dbReference type="InterPro" id="IPR020846">
    <property type="entry name" value="MFS_dom"/>
</dbReference>
<protein>
    <recommendedName>
        <fullName evidence="6">Major facilitator superfamily (MFS) profile domain-containing protein</fullName>
    </recommendedName>
</protein>
<dbReference type="EMBL" id="BKZW01000007">
    <property type="protein sequence ID" value="GER92241.1"/>
    <property type="molecule type" value="Genomic_DNA"/>
</dbReference>
<dbReference type="Pfam" id="PF07690">
    <property type="entry name" value="MFS_1"/>
    <property type="match status" value="1"/>
</dbReference>
<feature type="transmembrane region" description="Helical" evidence="5">
    <location>
        <begin position="65"/>
        <end position="86"/>
    </location>
</feature>
<dbReference type="SUPFAM" id="SSF103473">
    <property type="entry name" value="MFS general substrate transporter"/>
    <property type="match status" value="1"/>
</dbReference>
<feature type="transmembrane region" description="Helical" evidence="5">
    <location>
        <begin position="378"/>
        <end position="395"/>
    </location>
</feature>
<evidence type="ECO:0000256" key="1">
    <source>
        <dbReference type="ARBA" id="ARBA00004651"/>
    </source>
</evidence>
<dbReference type="GO" id="GO:0022857">
    <property type="term" value="F:transmembrane transporter activity"/>
    <property type="evidence" value="ECO:0007669"/>
    <property type="project" value="InterPro"/>
</dbReference>
<feature type="transmembrane region" description="Helical" evidence="5">
    <location>
        <begin position="401"/>
        <end position="419"/>
    </location>
</feature>
<dbReference type="Gene3D" id="1.20.1250.20">
    <property type="entry name" value="MFS general substrate transporter like domains"/>
    <property type="match status" value="2"/>
</dbReference>
<dbReference type="GO" id="GO:0005886">
    <property type="term" value="C:plasma membrane"/>
    <property type="evidence" value="ECO:0007669"/>
    <property type="project" value="UniProtKB-SubCell"/>
</dbReference>
<dbReference type="InterPro" id="IPR005829">
    <property type="entry name" value="Sugar_transporter_CS"/>
</dbReference>
<keyword evidence="8" id="KW-1185">Reference proteome</keyword>
<feature type="transmembrane region" description="Helical" evidence="5">
    <location>
        <begin position="440"/>
        <end position="459"/>
    </location>
</feature>
<evidence type="ECO:0000256" key="2">
    <source>
        <dbReference type="ARBA" id="ARBA00022692"/>
    </source>
</evidence>